<evidence type="ECO:0000313" key="10">
    <source>
        <dbReference type="EMBL" id="NHO64573.1"/>
    </source>
</evidence>
<comment type="function">
    <text evidence="5 6">Cell division inhibitor that blocks the formation of polar Z ring septums. Rapidly oscillates between the poles of the cell to destabilize FtsZ filaments that have formed before they mature into polar Z rings. Prevents FtsZ polymerization.</text>
</comment>
<evidence type="ECO:0000256" key="4">
    <source>
        <dbReference type="ARBA" id="ARBA00023306"/>
    </source>
</evidence>
<evidence type="ECO:0000259" key="8">
    <source>
        <dbReference type="Pfam" id="PF03775"/>
    </source>
</evidence>
<keyword evidence="4 6" id="KW-0131">Cell cycle</keyword>
<evidence type="ECO:0000256" key="7">
    <source>
        <dbReference type="SAM" id="MobiDB-lite"/>
    </source>
</evidence>
<organism evidence="10 11">
    <name type="scientific">Pseudomaricurvus hydrocarbonicus</name>
    <dbReference type="NCBI Taxonomy" id="1470433"/>
    <lineage>
        <taxon>Bacteria</taxon>
        <taxon>Pseudomonadati</taxon>
        <taxon>Pseudomonadota</taxon>
        <taxon>Gammaproteobacteria</taxon>
        <taxon>Cellvibrionales</taxon>
        <taxon>Cellvibrionaceae</taxon>
        <taxon>Pseudomaricurvus</taxon>
    </lineage>
</organism>
<dbReference type="Gene3D" id="3.30.70.260">
    <property type="match status" value="1"/>
</dbReference>
<feature type="compositionally biased region" description="Low complexity" evidence="7">
    <location>
        <begin position="137"/>
        <end position="148"/>
    </location>
</feature>
<keyword evidence="3 6" id="KW-0717">Septation</keyword>
<dbReference type="InterPro" id="IPR007874">
    <property type="entry name" value="MinC_N"/>
</dbReference>
<protein>
    <recommendedName>
        <fullName evidence="6">Probable septum site-determining protein MinC</fullName>
    </recommendedName>
</protein>
<dbReference type="InterPro" id="IPR005526">
    <property type="entry name" value="Septum_form_inhib_MinC_C"/>
</dbReference>
<dbReference type="GO" id="GO:0000917">
    <property type="term" value="P:division septum assembly"/>
    <property type="evidence" value="ECO:0007669"/>
    <property type="project" value="UniProtKB-KW"/>
</dbReference>
<dbReference type="Pfam" id="PF03775">
    <property type="entry name" value="MinC_C"/>
    <property type="match status" value="1"/>
</dbReference>
<comment type="subunit">
    <text evidence="6">Interacts with MinD and FtsZ.</text>
</comment>
<dbReference type="PANTHER" id="PTHR34108">
    <property type="entry name" value="SEPTUM SITE-DETERMINING PROTEIN MINC"/>
    <property type="match status" value="1"/>
</dbReference>
<dbReference type="GO" id="GO:0000902">
    <property type="term" value="P:cell morphogenesis"/>
    <property type="evidence" value="ECO:0007669"/>
    <property type="project" value="InterPro"/>
</dbReference>
<name>A0A9E5JS77_9GAMM</name>
<dbReference type="GO" id="GO:0051302">
    <property type="term" value="P:regulation of cell division"/>
    <property type="evidence" value="ECO:0007669"/>
    <property type="project" value="InterPro"/>
</dbReference>
<evidence type="ECO:0000256" key="6">
    <source>
        <dbReference type="HAMAP-Rule" id="MF_00267"/>
    </source>
</evidence>
<dbReference type="InterPro" id="IPR036145">
    <property type="entry name" value="MinC_C_sf"/>
</dbReference>
<dbReference type="AlphaFoldDB" id="A0A9E5JS77"/>
<dbReference type="GO" id="GO:1901891">
    <property type="term" value="P:regulation of cell septum assembly"/>
    <property type="evidence" value="ECO:0007669"/>
    <property type="project" value="InterPro"/>
</dbReference>
<comment type="caution">
    <text evidence="10">The sequence shown here is derived from an EMBL/GenBank/DDBJ whole genome shotgun (WGS) entry which is preliminary data.</text>
</comment>
<accession>A0A9E5JS77</accession>
<dbReference type="PANTHER" id="PTHR34108:SF1">
    <property type="entry name" value="SEPTUM SITE-DETERMINING PROTEIN MINC"/>
    <property type="match status" value="1"/>
</dbReference>
<dbReference type="InterPro" id="IPR013033">
    <property type="entry name" value="MinC"/>
</dbReference>
<dbReference type="Gene3D" id="2.160.20.70">
    <property type="match status" value="1"/>
</dbReference>
<feature type="domain" description="Septum formation inhibitor MinC N-terminal" evidence="9">
    <location>
        <begin position="10"/>
        <end position="82"/>
    </location>
</feature>
<gene>
    <name evidence="6 10" type="primary">minC</name>
    <name evidence="10" type="ORF">G8770_03315</name>
</gene>
<feature type="domain" description="Septum formation inhibitor MinC C-terminal" evidence="8">
    <location>
        <begin position="190"/>
        <end position="291"/>
    </location>
</feature>
<keyword evidence="2 6" id="KW-0132">Cell division</keyword>
<sequence length="294" mass="31085">MDQPSSAPSFRLKGGLFPLTLIELANGDLQRLRTDLTLKVAEAPSFFQQAPAVLSLELFEDDAQALDLQAIQQLCLEFGLIIVALRGADEALQATAKELNLAILANSRTKPVVALEPSAEKEPSAQEEPSAAKEPSTQEQSSAAQGSSDDSEESVTDDLFSPVGAPALETGQPATDSTGAARSAPVPTKVITTPVRSGQQIYAAGGDLIVLAPVSAGAELLADGNIHVYGPLRGRALAGVNGNTEARVFCQSLEAELISIAGYFRVNEDLRDKHWKKSVQASLTDETLNIEPLR</sequence>
<dbReference type="SUPFAM" id="SSF63848">
    <property type="entry name" value="Cell-division inhibitor MinC, C-terminal domain"/>
    <property type="match status" value="1"/>
</dbReference>
<comment type="similarity">
    <text evidence="1 6">Belongs to the MinC family.</text>
</comment>
<keyword evidence="11" id="KW-1185">Reference proteome</keyword>
<evidence type="ECO:0000313" key="11">
    <source>
        <dbReference type="Proteomes" id="UP000787472"/>
    </source>
</evidence>
<evidence type="ECO:0000256" key="5">
    <source>
        <dbReference type="ARBA" id="ARBA00025606"/>
    </source>
</evidence>
<evidence type="ECO:0000259" key="9">
    <source>
        <dbReference type="Pfam" id="PF05209"/>
    </source>
</evidence>
<dbReference type="EMBL" id="JAAONZ010000002">
    <property type="protein sequence ID" value="NHO64573.1"/>
    <property type="molecule type" value="Genomic_DNA"/>
</dbReference>
<evidence type="ECO:0000256" key="3">
    <source>
        <dbReference type="ARBA" id="ARBA00023210"/>
    </source>
</evidence>
<dbReference type="NCBIfam" id="TIGR01222">
    <property type="entry name" value="minC"/>
    <property type="match status" value="1"/>
</dbReference>
<dbReference type="Proteomes" id="UP000787472">
    <property type="component" value="Unassembled WGS sequence"/>
</dbReference>
<dbReference type="Pfam" id="PF05209">
    <property type="entry name" value="MinC_N"/>
    <property type="match status" value="1"/>
</dbReference>
<dbReference type="HAMAP" id="MF_00267">
    <property type="entry name" value="MinC"/>
    <property type="match status" value="1"/>
</dbReference>
<evidence type="ECO:0000256" key="2">
    <source>
        <dbReference type="ARBA" id="ARBA00022618"/>
    </source>
</evidence>
<reference evidence="10" key="1">
    <citation type="submission" date="2020-03" db="EMBL/GenBank/DDBJ databases">
        <authorList>
            <person name="Guo F."/>
        </authorList>
    </citation>
    <scope>NUCLEOTIDE SEQUENCE</scope>
    <source>
        <strain evidence="10">JCM 30134</strain>
    </source>
</reference>
<evidence type="ECO:0000256" key="1">
    <source>
        <dbReference type="ARBA" id="ARBA00006291"/>
    </source>
</evidence>
<proteinExistence type="inferred from homology"/>
<dbReference type="InterPro" id="IPR016098">
    <property type="entry name" value="CAP/MinC_C"/>
</dbReference>
<feature type="region of interest" description="Disordered" evidence="7">
    <location>
        <begin position="114"/>
        <end position="185"/>
    </location>
</feature>